<dbReference type="SUPFAM" id="SSF69060">
    <property type="entry name" value="Arp2/3 complex 21 kDa subunit ARPC3"/>
    <property type="match status" value="1"/>
</dbReference>
<dbReference type="PIRSF" id="PIRSF016315">
    <property type="entry name" value="ARP2/3_P21-Arc"/>
    <property type="match status" value="1"/>
</dbReference>
<evidence type="ECO:0000256" key="7">
    <source>
        <dbReference type="ARBA" id="ARBA00023212"/>
    </source>
</evidence>
<keyword evidence="12" id="KW-1185">Reference proteome</keyword>
<evidence type="ECO:0000256" key="9">
    <source>
        <dbReference type="ARBA" id="ARBA00023273"/>
    </source>
</evidence>
<comment type="similarity">
    <text evidence="4 11">Belongs to the ARPC3 family.</text>
</comment>
<evidence type="ECO:0000313" key="13">
    <source>
        <dbReference type="RefSeq" id="XP_011309077.1"/>
    </source>
</evidence>
<accession>A0A9R1TG74</accession>
<comment type="function">
    <text evidence="11">Functions as component of the Arp2/3 complex which is involved in regulation of actin polymerization and together with an activating nucleation-promoting factor (NPF) mediates the formation of branched actin networks.</text>
</comment>
<evidence type="ECO:0000256" key="5">
    <source>
        <dbReference type="ARBA" id="ARBA00022490"/>
    </source>
</evidence>
<comment type="function">
    <text evidence="10">Component of the Arp2/3 complex, a multiprotein complex that mediates actin polymerization upon stimulation by nucleation-promoting factor (NPF). The Arp2/3 complex mediates the formation of branched actin networks in the cytoplasm, providing the force for cell motility. In addition to its role in the cytoplasmic cytoskeleton, the Arp2/3 complex also promotes actin polymerization in the nucleus, thereby regulating gene transcription and repair of damaged DNA. The Arp2/3 complex promotes homologous recombination (HR) repair in response to DNA damage by promoting nuclear actin polymerization, leading to drive motility of double-strand breaks (DSBs).</text>
</comment>
<dbReference type="GeneID" id="105270076"/>
<evidence type="ECO:0000256" key="3">
    <source>
        <dbReference type="ARBA" id="ARBA00004316"/>
    </source>
</evidence>
<sequence length="178" mass="20253">MPAYHSSFVKDGSSLGNLALLPLKTSFRGPAPPCSPGTEQDIIDEALYFFRANVFFRTYEIKSEADRVLIYITLYITECLKKLQKCANQNQALNEMYSLAISKFDIPGDPGFPLNSVYAKPSSTTEADQMRQYLQQIRQETAARLVERVYSDNGKPSKWWLCFAKKKFMDKTLSRPGQ</sequence>
<dbReference type="GO" id="GO:0030833">
    <property type="term" value="P:regulation of actin filament polymerization"/>
    <property type="evidence" value="ECO:0007669"/>
    <property type="project" value="InterPro"/>
</dbReference>
<proteinExistence type="inferred from homology"/>
<name>A0A9R1TG74_9HYME</name>
<dbReference type="InterPro" id="IPR036753">
    <property type="entry name" value="ARPC3_sf"/>
</dbReference>
<dbReference type="CTD" id="41917"/>
<reference evidence="13" key="1">
    <citation type="submission" date="2025-08" db="UniProtKB">
        <authorList>
            <consortium name="RefSeq"/>
        </authorList>
    </citation>
    <scope>IDENTIFICATION</scope>
    <source>
        <strain evidence="13">USDA-PBARC FA_bdor</strain>
        <tissue evidence="13">Whole organism</tissue>
    </source>
</reference>
<keyword evidence="7 11" id="KW-0206">Cytoskeleton</keyword>
<evidence type="ECO:0000313" key="12">
    <source>
        <dbReference type="Proteomes" id="UP000694866"/>
    </source>
</evidence>
<dbReference type="AlphaFoldDB" id="A0A9R1TG74"/>
<comment type="subunit">
    <text evidence="11">Component of the Arp2/3 complex.</text>
</comment>
<evidence type="ECO:0000256" key="8">
    <source>
        <dbReference type="ARBA" id="ARBA00023242"/>
    </source>
</evidence>
<dbReference type="Pfam" id="PF04062">
    <property type="entry name" value="P21-Arc"/>
    <property type="match status" value="1"/>
</dbReference>
<dbReference type="RefSeq" id="XP_011309077.1">
    <property type="nucleotide sequence ID" value="XM_011310775.1"/>
</dbReference>
<dbReference type="Gene3D" id="1.10.1760.10">
    <property type="entry name" value="Actin-related protein 2/3 complex subunit 3"/>
    <property type="match status" value="1"/>
</dbReference>
<organism evidence="12 13">
    <name type="scientific">Fopius arisanus</name>
    <dbReference type="NCBI Taxonomy" id="64838"/>
    <lineage>
        <taxon>Eukaryota</taxon>
        <taxon>Metazoa</taxon>
        <taxon>Ecdysozoa</taxon>
        <taxon>Arthropoda</taxon>
        <taxon>Hexapoda</taxon>
        <taxon>Insecta</taxon>
        <taxon>Pterygota</taxon>
        <taxon>Neoptera</taxon>
        <taxon>Endopterygota</taxon>
        <taxon>Hymenoptera</taxon>
        <taxon>Apocrita</taxon>
        <taxon>Ichneumonoidea</taxon>
        <taxon>Braconidae</taxon>
        <taxon>Opiinae</taxon>
        <taxon>Fopius</taxon>
    </lineage>
</organism>
<protein>
    <recommendedName>
        <fullName evidence="11">Actin-related protein 2/3 complex subunit 3</fullName>
    </recommendedName>
</protein>
<dbReference type="FunFam" id="1.10.1760.10:FF:000001">
    <property type="entry name" value="Actin-related protein 2/3 complex subunit 3"/>
    <property type="match status" value="1"/>
</dbReference>
<dbReference type="GO" id="GO:0005634">
    <property type="term" value="C:nucleus"/>
    <property type="evidence" value="ECO:0007669"/>
    <property type="project" value="UniProtKB-SubCell"/>
</dbReference>
<keyword evidence="5 11" id="KW-0963">Cytoplasm</keyword>
<dbReference type="PANTHER" id="PTHR12391">
    <property type="entry name" value="ARP2/3 COMPLEX 21 KD SUBUNIT"/>
    <property type="match status" value="1"/>
</dbReference>
<gene>
    <name evidence="13" type="primary">Arpc3A</name>
</gene>
<evidence type="ECO:0000256" key="11">
    <source>
        <dbReference type="PIRNR" id="PIRNR016315"/>
    </source>
</evidence>
<dbReference type="InterPro" id="IPR007204">
    <property type="entry name" value="ARPC3"/>
</dbReference>
<evidence type="ECO:0000256" key="10">
    <source>
        <dbReference type="ARBA" id="ARBA00045382"/>
    </source>
</evidence>
<dbReference type="GO" id="GO:0042995">
    <property type="term" value="C:cell projection"/>
    <property type="evidence" value="ECO:0007669"/>
    <property type="project" value="UniProtKB-SubCell"/>
</dbReference>
<evidence type="ECO:0000256" key="6">
    <source>
        <dbReference type="ARBA" id="ARBA00023203"/>
    </source>
</evidence>
<evidence type="ECO:0000256" key="4">
    <source>
        <dbReference type="ARBA" id="ARBA00010856"/>
    </source>
</evidence>
<dbReference type="GO" id="GO:0005885">
    <property type="term" value="C:Arp2/3 protein complex"/>
    <property type="evidence" value="ECO:0007669"/>
    <property type="project" value="UniProtKB-UniRule"/>
</dbReference>
<dbReference type="KEGG" id="fas:105270076"/>
<dbReference type="OrthoDB" id="200404at2759"/>
<keyword evidence="6 11" id="KW-0009">Actin-binding</keyword>
<comment type="subcellular location">
    <subcellularLocation>
        <location evidence="3">Cell projection</location>
    </subcellularLocation>
    <subcellularLocation>
        <location evidence="2 11">Cytoplasm</location>
        <location evidence="2 11">Cytoskeleton</location>
    </subcellularLocation>
    <subcellularLocation>
        <location evidence="1">Nucleus</location>
    </subcellularLocation>
</comment>
<keyword evidence="9" id="KW-0966">Cell projection</keyword>
<dbReference type="GO" id="GO:0034314">
    <property type="term" value="P:Arp2/3 complex-mediated actin nucleation"/>
    <property type="evidence" value="ECO:0007669"/>
    <property type="project" value="UniProtKB-UniRule"/>
</dbReference>
<evidence type="ECO:0000256" key="2">
    <source>
        <dbReference type="ARBA" id="ARBA00004245"/>
    </source>
</evidence>
<dbReference type="Proteomes" id="UP000694866">
    <property type="component" value="Unplaced"/>
</dbReference>
<dbReference type="GO" id="GO:0003779">
    <property type="term" value="F:actin binding"/>
    <property type="evidence" value="ECO:0007669"/>
    <property type="project" value="UniProtKB-KW"/>
</dbReference>
<keyword evidence="8" id="KW-0539">Nucleus</keyword>
<evidence type="ECO:0000256" key="1">
    <source>
        <dbReference type="ARBA" id="ARBA00004123"/>
    </source>
</evidence>